<comment type="catalytic activity">
    <reaction evidence="3">
        <text>dTDP-4-dehydro-6-deoxy-alpha-D-glucose = dTDP-4-dehydro-beta-L-rhamnose</text>
        <dbReference type="Rhea" id="RHEA:16969"/>
        <dbReference type="ChEBI" id="CHEBI:57649"/>
        <dbReference type="ChEBI" id="CHEBI:62830"/>
        <dbReference type="EC" id="5.1.3.13"/>
    </reaction>
</comment>
<dbReference type="Proteomes" id="UP000178104">
    <property type="component" value="Unassembled WGS sequence"/>
</dbReference>
<organism evidence="4 5">
    <name type="scientific">Candidatus Nomurabacteria bacterium RIFCSPLOWO2_01_FULL_42_17</name>
    <dbReference type="NCBI Taxonomy" id="1801780"/>
    <lineage>
        <taxon>Bacteria</taxon>
        <taxon>Candidatus Nomuraibacteriota</taxon>
    </lineage>
</organism>
<keyword evidence="3" id="KW-0413">Isomerase</keyword>
<dbReference type="GO" id="GO:0019305">
    <property type="term" value="P:dTDP-rhamnose biosynthetic process"/>
    <property type="evidence" value="ECO:0007669"/>
    <property type="project" value="UniProtKB-UniRule"/>
</dbReference>
<dbReference type="PANTHER" id="PTHR21047:SF2">
    <property type="entry name" value="THYMIDINE DIPHOSPHO-4-KETO-RHAMNOSE 3,5-EPIMERASE"/>
    <property type="match status" value="1"/>
</dbReference>
<dbReference type="EMBL" id="MFVE01000005">
    <property type="protein sequence ID" value="OGI95622.1"/>
    <property type="molecule type" value="Genomic_DNA"/>
</dbReference>
<dbReference type="EC" id="5.1.3.13" evidence="3"/>
<feature type="site" description="Participates in a stacking interaction with the thymidine ring of dTDP-4-oxo-6-deoxyglucose" evidence="2">
    <location>
        <position position="138"/>
    </location>
</feature>
<dbReference type="GO" id="GO:0005829">
    <property type="term" value="C:cytosol"/>
    <property type="evidence" value="ECO:0007669"/>
    <property type="project" value="TreeGrafter"/>
</dbReference>
<comment type="caution">
    <text evidence="4">The sequence shown here is derived from an EMBL/GenBank/DDBJ whole genome shotgun (WGS) entry which is preliminary data.</text>
</comment>
<proteinExistence type="inferred from homology"/>
<feature type="active site" description="Proton acceptor" evidence="1">
    <location>
        <position position="62"/>
    </location>
</feature>
<dbReference type="Gene3D" id="2.60.120.10">
    <property type="entry name" value="Jelly Rolls"/>
    <property type="match status" value="1"/>
</dbReference>
<dbReference type="AlphaFoldDB" id="A0A1F6XNE7"/>
<dbReference type="InterPro" id="IPR014710">
    <property type="entry name" value="RmlC-like_jellyroll"/>
</dbReference>
<evidence type="ECO:0000256" key="1">
    <source>
        <dbReference type="PIRSR" id="PIRSR600888-1"/>
    </source>
</evidence>
<dbReference type="Pfam" id="PF00908">
    <property type="entry name" value="dTDP_sugar_isom"/>
    <property type="match status" value="1"/>
</dbReference>
<dbReference type="GO" id="GO:0008830">
    <property type="term" value="F:dTDP-4-dehydrorhamnose 3,5-epimerase activity"/>
    <property type="evidence" value="ECO:0007669"/>
    <property type="project" value="UniProtKB-UniRule"/>
</dbReference>
<comment type="similarity">
    <text evidence="3">Belongs to the dTDP-4-dehydrorhamnose 3,5-epimerase family.</text>
</comment>
<comment type="pathway">
    <text evidence="3">Carbohydrate biosynthesis; dTDP-L-rhamnose biosynthesis.</text>
</comment>
<evidence type="ECO:0000256" key="3">
    <source>
        <dbReference type="RuleBase" id="RU364069"/>
    </source>
</evidence>
<dbReference type="STRING" id="1801780.A2917_03675"/>
<sequence length="181" mass="20893">MKIIPTKIKDVLVIEPDVFEDHRGWFVEYYNKQKWADAGMNIDFIQDNVSFTKKSGTLRGLHFQNSPFSQAKLVSCIGGAVLDVVVDLRKNSPTYKKWFSIELTEENKKQLFIPRGFAHGFLSLTDNSMVEYKVDNSYNKQAERILRFNDPEIGISWGNNNPILLERDEKAPLLKDCDVNF</sequence>
<accession>A0A1F6XNE7</accession>
<dbReference type="NCBIfam" id="TIGR01221">
    <property type="entry name" value="rmlC"/>
    <property type="match status" value="1"/>
</dbReference>
<gene>
    <name evidence="4" type="ORF">A2917_03675</name>
</gene>
<evidence type="ECO:0000256" key="2">
    <source>
        <dbReference type="PIRSR" id="PIRSR600888-3"/>
    </source>
</evidence>
<dbReference type="SUPFAM" id="SSF51182">
    <property type="entry name" value="RmlC-like cupins"/>
    <property type="match status" value="1"/>
</dbReference>
<evidence type="ECO:0000313" key="5">
    <source>
        <dbReference type="Proteomes" id="UP000178104"/>
    </source>
</evidence>
<comment type="subunit">
    <text evidence="3">Homodimer.</text>
</comment>
<evidence type="ECO:0000313" key="4">
    <source>
        <dbReference type="EMBL" id="OGI95622.1"/>
    </source>
</evidence>
<feature type="active site" description="Proton donor" evidence="1">
    <location>
        <position position="132"/>
    </location>
</feature>
<dbReference type="CDD" id="cd00438">
    <property type="entry name" value="cupin_RmlC"/>
    <property type="match status" value="1"/>
</dbReference>
<dbReference type="InterPro" id="IPR011051">
    <property type="entry name" value="RmlC_Cupin_sf"/>
</dbReference>
<name>A0A1F6XNE7_9BACT</name>
<dbReference type="PANTHER" id="PTHR21047">
    <property type="entry name" value="DTDP-6-DEOXY-D-GLUCOSE-3,5 EPIMERASE"/>
    <property type="match status" value="1"/>
</dbReference>
<protein>
    <recommendedName>
        <fullName evidence="3">dTDP-4-dehydrorhamnose 3,5-epimerase</fullName>
        <ecNumber evidence="3">5.1.3.13</ecNumber>
    </recommendedName>
    <alternativeName>
        <fullName evidence="3">Thymidine diphospho-4-keto-rhamnose 3,5-epimerase</fullName>
    </alternativeName>
</protein>
<dbReference type="InterPro" id="IPR000888">
    <property type="entry name" value="RmlC-like"/>
</dbReference>
<reference evidence="4 5" key="1">
    <citation type="journal article" date="2016" name="Nat. Commun.">
        <title>Thousands of microbial genomes shed light on interconnected biogeochemical processes in an aquifer system.</title>
        <authorList>
            <person name="Anantharaman K."/>
            <person name="Brown C.T."/>
            <person name="Hug L.A."/>
            <person name="Sharon I."/>
            <person name="Castelle C.J."/>
            <person name="Probst A.J."/>
            <person name="Thomas B.C."/>
            <person name="Singh A."/>
            <person name="Wilkins M.J."/>
            <person name="Karaoz U."/>
            <person name="Brodie E.L."/>
            <person name="Williams K.H."/>
            <person name="Hubbard S.S."/>
            <person name="Banfield J.F."/>
        </authorList>
    </citation>
    <scope>NUCLEOTIDE SEQUENCE [LARGE SCALE GENOMIC DNA]</scope>
</reference>
<dbReference type="UniPathway" id="UPA00124"/>
<comment type="function">
    <text evidence="3">Catalyzes the epimerization of the C3' and C5'positions of dTDP-6-deoxy-D-xylo-4-hexulose, forming dTDP-6-deoxy-L-lyxo-4-hexulose.</text>
</comment>
<dbReference type="GO" id="GO:0000271">
    <property type="term" value="P:polysaccharide biosynthetic process"/>
    <property type="evidence" value="ECO:0007669"/>
    <property type="project" value="TreeGrafter"/>
</dbReference>